<dbReference type="SUPFAM" id="SSF69618">
    <property type="entry name" value="HemD-like"/>
    <property type="match status" value="1"/>
</dbReference>
<evidence type="ECO:0000313" key="2">
    <source>
        <dbReference type="EMBL" id="ABU81274.1"/>
    </source>
</evidence>
<dbReference type="AlphaFoldDB" id="A8A8M2"/>
<dbReference type="GeneID" id="5562155"/>
<dbReference type="Gene3D" id="3.40.50.10090">
    <property type="match status" value="2"/>
</dbReference>
<dbReference type="Proteomes" id="UP000000262">
    <property type="component" value="Chromosome"/>
</dbReference>
<dbReference type="OrthoDB" id="36223at2157"/>
<dbReference type="PhylomeDB" id="A8A8M2"/>
<dbReference type="InterPro" id="IPR039793">
    <property type="entry name" value="UROS/Hem4"/>
</dbReference>
<sequence>MLTLSPHGPPPFKDLEVTNVPALELVDVADASQIKEAIKEGEAVVFTSKTGVRLVFEKLGDEALELLKGKDVVAIGPKTAAELEARGLSPIVPEEYHSGALAKLLKRYNKVVALRSDKASKTLKDELGDKLIEVVIYKTLRRPSPKIVEAAREADAVAVSSAEVARALIESFQKYSSIDELKKLKIAVIGPEAAKPLKELGLNFVVAPEATFEGLEEAVKRIIRGGPGESPEER</sequence>
<reference evidence="2 3" key="1">
    <citation type="journal article" date="2008" name="Genome Biol.">
        <title>A genomic analysis of the archaeal system Ignicoccus hospitalis-Nanoarchaeum equitans.</title>
        <authorList>
            <person name="Podar M."/>
            <person name="Anderson I."/>
            <person name="Makarova K.S."/>
            <person name="Elkins J.G."/>
            <person name="Ivanova N."/>
            <person name="Wall M.A."/>
            <person name="Lykidis A."/>
            <person name="Mavromatis K."/>
            <person name="Sun H."/>
            <person name="Hudson M.E."/>
            <person name="Chen W."/>
            <person name="Deciu C."/>
            <person name="Hutchison D."/>
            <person name="Eads J.R."/>
            <person name="Anderson A."/>
            <person name="Fernandes F."/>
            <person name="Szeto E."/>
            <person name="Lapidus A."/>
            <person name="Kyrpides N.C."/>
            <person name="Saier M.H.Jr."/>
            <person name="Richardson P.M."/>
            <person name="Rachel R."/>
            <person name="Huber H."/>
            <person name="Eisen J.A."/>
            <person name="Koonin E.V."/>
            <person name="Keller M."/>
            <person name="Stetter K.O."/>
        </authorList>
    </citation>
    <scope>NUCLEOTIDE SEQUENCE [LARGE SCALE GENOMIC DNA]</scope>
    <source>
        <strain evidence="3">KIN4/I / DSM 18386 / JCM 14125</strain>
    </source>
</reference>
<dbReference type="PANTHER" id="PTHR40082">
    <property type="entry name" value="BLR5956 PROTEIN"/>
    <property type="match status" value="1"/>
</dbReference>
<dbReference type="KEGG" id="iho:Igni_0090"/>
<accession>A8A8M2</accession>
<dbReference type="RefSeq" id="WP_011998126.1">
    <property type="nucleotide sequence ID" value="NC_009776.1"/>
</dbReference>
<organism evidence="2 3">
    <name type="scientific">Ignicoccus hospitalis (strain KIN4/I / DSM 18386 / JCM 14125)</name>
    <dbReference type="NCBI Taxonomy" id="453591"/>
    <lineage>
        <taxon>Archaea</taxon>
        <taxon>Thermoproteota</taxon>
        <taxon>Thermoprotei</taxon>
        <taxon>Desulfurococcales</taxon>
        <taxon>Desulfurococcaceae</taxon>
        <taxon>Ignicoccus</taxon>
    </lineage>
</organism>
<dbReference type="GO" id="GO:0006780">
    <property type="term" value="P:uroporphyrinogen III biosynthetic process"/>
    <property type="evidence" value="ECO:0007669"/>
    <property type="project" value="InterPro"/>
</dbReference>
<dbReference type="CDD" id="cd06578">
    <property type="entry name" value="HemD"/>
    <property type="match status" value="1"/>
</dbReference>
<dbReference type="Pfam" id="PF02602">
    <property type="entry name" value="HEM4"/>
    <property type="match status" value="1"/>
</dbReference>
<dbReference type="InterPro" id="IPR003754">
    <property type="entry name" value="4pyrrol_synth_uPrphyn_synth"/>
</dbReference>
<dbReference type="GO" id="GO:0004852">
    <property type="term" value="F:uroporphyrinogen-III synthase activity"/>
    <property type="evidence" value="ECO:0007669"/>
    <property type="project" value="InterPro"/>
</dbReference>
<dbReference type="EMBL" id="CP000816">
    <property type="protein sequence ID" value="ABU81274.1"/>
    <property type="molecule type" value="Genomic_DNA"/>
</dbReference>
<dbReference type="PANTHER" id="PTHR40082:SF1">
    <property type="entry name" value="BLR5956 PROTEIN"/>
    <property type="match status" value="1"/>
</dbReference>
<feature type="domain" description="Tetrapyrrole biosynthesis uroporphyrinogen III synthase" evidence="1">
    <location>
        <begin position="15"/>
        <end position="215"/>
    </location>
</feature>
<evidence type="ECO:0000259" key="1">
    <source>
        <dbReference type="Pfam" id="PF02602"/>
    </source>
</evidence>
<dbReference type="eggNOG" id="arCOG02048">
    <property type="taxonomic scope" value="Archaea"/>
</dbReference>
<proteinExistence type="predicted"/>
<name>A8A8M2_IGNH4</name>
<protein>
    <submittedName>
        <fullName evidence="2">Uroporphyrinogen III synthase HEM4</fullName>
    </submittedName>
</protein>
<evidence type="ECO:0000313" key="3">
    <source>
        <dbReference type="Proteomes" id="UP000000262"/>
    </source>
</evidence>
<gene>
    <name evidence="2" type="ordered locus">Igni_0090</name>
</gene>
<dbReference type="InterPro" id="IPR036108">
    <property type="entry name" value="4pyrrol_syn_uPrphyn_synt_sf"/>
</dbReference>
<keyword evidence="3" id="KW-1185">Reference proteome</keyword>
<dbReference type="STRING" id="453591.Igni_0090"/>
<dbReference type="HOGENOM" id="CLU_1182869_0_0_2"/>